<feature type="transmembrane region" description="Helical" evidence="8">
    <location>
        <begin position="311"/>
        <end position="340"/>
    </location>
</feature>
<dbReference type="PANTHER" id="PTHR23502">
    <property type="entry name" value="MAJOR FACILITATOR SUPERFAMILY"/>
    <property type="match status" value="1"/>
</dbReference>
<feature type="transmembrane region" description="Helical" evidence="8">
    <location>
        <begin position="352"/>
        <end position="371"/>
    </location>
</feature>
<dbReference type="GO" id="GO:0005886">
    <property type="term" value="C:plasma membrane"/>
    <property type="evidence" value="ECO:0007669"/>
    <property type="project" value="UniProtKB-SubCell"/>
</dbReference>
<dbReference type="GO" id="GO:1990961">
    <property type="term" value="P:xenobiotic detoxification by transmembrane export across the plasma membrane"/>
    <property type="evidence" value="ECO:0007669"/>
    <property type="project" value="InterPro"/>
</dbReference>
<reference evidence="10" key="1">
    <citation type="journal article" date="2018" name="Int. J. Syst. Evol. Microbiol.">
        <title>Carboxylicivirga sediminis sp. nov., isolated from coastal sediment.</title>
        <authorList>
            <person name="Wang F.Q."/>
            <person name="Ren L.H."/>
            <person name="Zou R.J."/>
            <person name="Sun Y.Z."/>
            <person name="Liu X.J."/>
            <person name="Jiang F."/>
            <person name="Liu L.J."/>
        </authorList>
    </citation>
    <scope>NUCLEOTIDE SEQUENCE</scope>
    <source>
        <strain evidence="10">JR1</strain>
    </source>
</reference>
<protein>
    <submittedName>
        <fullName evidence="10">Multidrug effflux MFS transporter</fullName>
    </submittedName>
</protein>
<feature type="transmembrane region" description="Helical" evidence="8">
    <location>
        <begin position="169"/>
        <end position="188"/>
    </location>
</feature>
<feature type="transmembrane region" description="Helical" evidence="8">
    <location>
        <begin position="284"/>
        <end position="305"/>
    </location>
</feature>
<dbReference type="Proteomes" id="UP000679220">
    <property type="component" value="Unassembled WGS sequence"/>
</dbReference>
<evidence type="ECO:0000259" key="9">
    <source>
        <dbReference type="PROSITE" id="PS50850"/>
    </source>
</evidence>
<dbReference type="NCBIfam" id="TIGR00710">
    <property type="entry name" value="efflux_Bcr_CflA"/>
    <property type="match status" value="1"/>
</dbReference>
<dbReference type="InterPro" id="IPR005829">
    <property type="entry name" value="Sugar_transporter_CS"/>
</dbReference>
<feature type="transmembrane region" description="Helical" evidence="8">
    <location>
        <begin position="9"/>
        <end position="29"/>
    </location>
</feature>
<dbReference type="PANTHER" id="PTHR23502:SF132">
    <property type="entry name" value="POLYAMINE TRANSPORTER 2-RELATED"/>
    <property type="match status" value="1"/>
</dbReference>
<keyword evidence="3" id="KW-0813">Transport</keyword>
<evidence type="ECO:0000313" key="10">
    <source>
        <dbReference type="EMBL" id="MBR8537144.1"/>
    </source>
</evidence>
<keyword evidence="11" id="KW-1185">Reference proteome</keyword>
<evidence type="ECO:0000256" key="6">
    <source>
        <dbReference type="ARBA" id="ARBA00022989"/>
    </source>
</evidence>
<dbReference type="SUPFAM" id="SSF103473">
    <property type="entry name" value="MFS general substrate transporter"/>
    <property type="match status" value="1"/>
</dbReference>
<feature type="transmembrane region" description="Helical" evidence="8">
    <location>
        <begin position="138"/>
        <end position="157"/>
    </location>
</feature>
<dbReference type="InterPro" id="IPR004812">
    <property type="entry name" value="Efflux_drug-R_Bcr/CmlA"/>
</dbReference>
<name>A0A941F650_9BACT</name>
<dbReference type="RefSeq" id="WP_212192169.1">
    <property type="nucleotide sequence ID" value="NZ_JAGTAR010000027.1"/>
</dbReference>
<feature type="transmembrane region" description="Helical" evidence="8">
    <location>
        <begin position="49"/>
        <end position="67"/>
    </location>
</feature>
<gene>
    <name evidence="10" type="ORF">KDU71_16360</name>
</gene>
<dbReference type="InterPro" id="IPR020846">
    <property type="entry name" value="MFS_dom"/>
</dbReference>
<feature type="transmembrane region" description="Helical" evidence="8">
    <location>
        <begin position="377"/>
        <end position="395"/>
    </location>
</feature>
<dbReference type="PROSITE" id="PS50850">
    <property type="entry name" value="MFS"/>
    <property type="match status" value="1"/>
</dbReference>
<dbReference type="Gene3D" id="1.20.1720.10">
    <property type="entry name" value="Multidrug resistance protein D"/>
    <property type="match status" value="1"/>
</dbReference>
<evidence type="ECO:0000256" key="7">
    <source>
        <dbReference type="ARBA" id="ARBA00023136"/>
    </source>
</evidence>
<sequence length="405" mass="44593">MTISKDSKYFIPAITILLAMLTAMSPLAIDTYLSSMPIMAEYFGVTINLVEITLTVYFLGFAMGNFFGGPLSDAFGRKTLAMTGITLYILSALSIPFCRTIEQVWVLRAVQAFGGGFSSVTAMVFVRDWFKGAKVARLATMVGMVMMFAPLVSPIIGTALGQLIGWQSIFWFLAAYGVVLWVLFYAFMPESREAHLITRRITPGQFFSKYKLFFQSRPAVLLLLATAFSMSGMFVFITSSSFIYLEYFGMKPEVFPILFAANVLLNVVLSLLNNRLLKKYSPQLLLKTGLLAGLVAATLIFIYTVDGEAHFIPVFAGVVFYIGSLGMVFGNATATILNLLPKISGAANAMIGVTRFIASFLIGSLTAVFYTGNLLPLGISMFVCALLANGFYWLYKRSERDLICR</sequence>
<evidence type="ECO:0000256" key="4">
    <source>
        <dbReference type="ARBA" id="ARBA00022475"/>
    </source>
</evidence>
<feature type="transmembrane region" description="Helical" evidence="8">
    <location>
        <begin position="79"/>
        <end position="97"/>
    </location>
</feature>
<comment type="caution">
    <text evidence="10">The sequence shown here is derived from an EMBL/GenBank/DDBJ whole genome shotgun (WGS) entry which is preliminary data.</text>
</comment>
<comment type="subcellular location">
    <subcellularLocation>
        <location evidence="1">Cell membrane</location>
        <topology evidence="1">Multi-pass membrane protein</topology>
    </subcellularLocation>
</comment>
<keyword evidence="4" id="KW-1003">Cell membrane</keyword>
<dbReference type="AlphaFoldDB" id="A0A941F650"/>
<organism evidence="10 11">
    <name type="scientific">Carboxylicivirga sediminis</name>
    <dbReference type="NCBI Taxonomy" id="2006564"/>
    <lineage>
        <taxon>Bacteria</taxon>
        <taxon>Pseudomonadati</taxon>
        <taxon>Bacteroidota</taxon>
        <taxon>Bacteroidia</taxon>
        <taxon>Marinilabiliales</taxon>
        <taxon>Marinilabiliaceae</taxon>
        <taxon>Carboxylicivirga</taxon>
    </lineage>
</organism>
<dbReference type="CDD" id="cd17320">
    <property type="entry name" value="MFS_MdfA_MDR_like"/>
    <property type="match status" value="1"/>
</dbReference>
<feature type="transmembrane region" description="Helical" evidence="8">
    <location>
        <begin position="254"/>
        <end position="272"/>
    </location>
</feature>
<evidence type="ECO:0000256" key="8">
    <source>
        <dbReference type="SAM" id="Phobius"/>
    </source>
</evidence>
<reference evidence="10" key="2">
    <citation type="submission" date="2021-04" db="EMBL/GenBank/DDBJ databases">
        <authorList>
            <person name="Zhang T."/>
            <person name="Zhang Y."/>
            <person name="Lu D."/>
            <person name="Zuo D."/>
            <person name="Du Z."/>
        </authorList>
    </citation>
    <scope>NUCLEOTIDE SEQUENCE</scope>
    <source>
        <strain evidence="10">JR1</strain>
    </source>
</reference>
<dbReference type="InterPro" id="IPR011701">
    <property type="entry name" value="MFS"/>
</dbReference>
<evidence type="ECO:0000256" key="3">
    <source>
        <dbReference type="ARBA" id="ARBA00022448"/>
    </source>
</evidence>
<dbReference type="EMBL" id="JAGTAR010000027">
    <property type="protein sequence ID" value="MBR8537144.1"/>
    <property type="molecule type" value="Genomic_DNA"/>
</dbReference>
<feature type="transmembrane region" description="Helical" evidence="8">
    <location>
        <begin position="219"/>
        <end position="242"/>
    </location>
</feature>
<evidence type="ECO:0000256" key="5">
    <source>
        <dbReference type="ARBA" id="ARBA00022692"/>
    </source>
</evidence>
<comment type="similarity">
    <text evidence="2">Belongs to the major facilitator superfamily. Bcr/CmlA family.</text>
</comment>
<feature type="domain" description="Major facilitator superfamily (MFS) profile" evidence="9">
    <location>
        <begin position="14"/>
        <end position="400"/>
    </location>
</feature>
<dbReference type="PROSITE" id="PS00216">
    <property type="entry name" value="SUGAR_TRANSPORT_1"/>
    <property type="match status" value="1"/>
</dbReference>
<keyword evidence="6 8" id="KW-1133">Transmembrane helix</keyword>
<accession>A0A941F650</accession>
<dbReference type="GO" id="GO:0042910">
    <property type="term" value="F:xenobiotic transmembrane transporter activity"/>
    <property type="evidence" value="ECO:0007669"/>
    <property type="project" value="InterPro"/>
</dbReference>
<evidence type="ECO:0000256" key="2">
    <source>
        <dbReference type="ARBA" id="ARBA00006236"/>
    </source>
</evidence>
<dbReference type="GO" id="GO:0015385">
    <property type="term" value="F:sodium:proton antiporter activity"/>
    <property type="evidence" value="ECO:0007669"/>
    <property type="project" value="TreeGrafter"/>
</dbReference>
<keyword evidence="5 8" id="KW-0812">Transmembrane</keyword>
<evidence type="ECO:0000256" key="1">
    <source>
        <dbReference type="ARBA" id="ARBA00004651"/>
    </source>
</evidence>
<keyword evidence="7 8" id="KW-0472">Membrane</keyword>
<dbReference type="InterPro" id="IPR036259">
    <property type="entry name" value="MFS_trans_sf"/>
</dbReference>
<proteinExistence type="inferred from homology"/>
<evidence type="ECO:0000313" key="11">
    <source>
        <dbReference type="Proteomes" id="UP000679220"/>
    </source>
</evidence>
<dbReference type="Pfam" id="PF07690">
    <property type="entry name" value="MFS_1"/>
    <property type="match status" value="1"/>
</dbReference>